<dbReference type="Proteomes" id="UP000323632">
    <property type="component" value="Unassembled WGS sequence"/>
</dbReference>
<evidence type="ECO:0000313" key="3">
    <source>
        <dbReference type="Proteomes" id="UP000323632"/>
    </source>
</evidence>
<sequence>MHSKLRTFCAFVLILFTVNANGQLPESEAITESPAYGNNIISVAPFSANNKGLNIGFSYERFFNMDMDGRFSLYVPILYNSHAAEYHERDKYAEKNLGIYLGLKYYTAGSHAPVRYAMGVLFGNITSYRHTVEIYYPGPGGNIPQDRHSTYTLTGCMFHNSLNVFFAGKFSYSMELDLGLAAESGNNYGDETLPLALFQMSLGYRF</sequence>
<evidence type="ECO:0008006" key="4">
    <source>
        <dbReference type="Google" id="ProtNLM"/>
    </source>
</evidence>
<evidence type="ECO:0000313" key="2">
    <source>
        <dbReference type="EMBL" id="KAA5532460.1"/>
    </source>
</evidence>
<dbReference type="EMBL" id="VWSH01000004">
    <property type="protein sequence ID" value="KAA5532460.1"/>
    <property type="molecule type" value="Genomic_DNA"/>
</dbReference>
<dbReference type="AlphaFoldDB" id="A0A5M6CDC9"/>
<feature type="chain" id="PRO_5024332905" description="DUF3575 domain-containing protein" evidence="1">
    <location>
        <begin position="21"/>
        <end position="206"/>
    </location>
</feature>
<dbReference type="RefSeq" id="WP_150033963.1">
    <property type="nucleotide sequence ID" value="NZ_VWSH01000004.1"/>
</dbReference>
<proteinExistence type="predicted"/>
<reference evidence="2 3" key="1">
    <citation type="submission" date="2019-09" db="EMBL/GenBank/DDBJ databases">
        <title>Genome sequence and assembly of Taibaiella sp.</title>
        <authorList>
            <person name="Chhetri G."/>
        </authorList>
    </citation>
    <scope>NUCLEOTIDE SEQUENCE [LARGE SCALE GENOMIC DNA]</scope>
    <source>
        <strain evidence="2 3">KVB11</strain>
    </source>
</reference>
<feature type="signal peptide" evidence="1">
    <location>
        <begin position="1"/>
        <end position="20"/>
    </location>
</feature>
<protein>
    <recommendedName>
        <fullName evidence="4">DUF3575 domain-containing protein</fullName>
    </recommendedName>
</protein>
<keyword evidence="3" id="KW-1185">Reference proteome</keyword>
<keyword evidence="1" id="KW-0732">Signal</keyword>
<evidence type="ECO:0000256" key="1">
    <source>
        <dbReference type="SAM" id="SignalP"/>
    </source>
</evidence>
<gene>
    <name evidence="2" type="ORF">F0919_16870</name>
</gene>
<comment type="caution">
    <text evidence="2">The sequence shown here is derived from an EMBL/GenBank/DDBJ whole genome shotgun (WGS) entry which is preliminary data.</text>
</comment>
<organism evidence="2 3">
    <name type="scientific">Taibaiella lutea</name>
    <dbReference type="NCBI Taxonomy" id="2608001"/>
    <lineage>
        <taxon>Bacteria</taxon>
        <taxon>Pseudomonadati</taxon>
        <taxon>Bacteroidota</taxon>
        <taxon>Chitinophagia</taxon>
        <taxon>Chitinophagales</taxon>
        <taxon>Chitinophagaceae</taxon>
        <taxon>Taibaiella</taxon>
    </lineage>
</organism>
<name>A0A5M6CDC9_9BACT</name>
<accession>A0A5M6CDC9</accession>